<dbReference type="RefSeq" id="WP_030228928.1">
    <property type="nucleotide sequence ID" value="NZ_CP024985.1"/>
</dbReference>
<dbReference type="GeneID" id="49381911"/>
<protein>
    <submittedName>
        <fullName evidence="1">Uncharacterized protein</fullName>
    </submittedName>
</protein>
<sequence length="139" mass="14200">MKSISRSRCARSVAAGLLSAALLTGGAVDAFAAAGPKPPSSPAASPAADKSITVKPDKVAVKAGDQVIFIGRTKGLKVGSKLVLQHLNNGKWTTLQSGTTVKNGSSYTLPGKLNTKGKEQLRIMGDDKTVSPTVVVTVS</sequence>
<proteinExistence type="predicted"/>
<evidence type="ECO:0000313" key="1">
    <source>
        <dbReference type="EMBL" id="ATZ22681.1"/>
    </source>
</evidence>
<gene>
    <name evidence="1" type="ORF">SLAV_03865</name>
</gene>
<dbReference type="KEGG" id="slx:SLAV_03865"/>
<evidence type="ECO:0000313" key="2">
    <source>
        <dbReference type="Proteomes" id="UP000231791"/>
    </source>
</evidence>
<dbReference type="Proteomes" id="UP000231791">
    <property type="component" value="Chromosome"/>
</dbReference>
<reference evidence="1 2" key="1">
    <citation type="submission" date="2017-11" db="EMBL/GenBank/DDBJ databases">
        <title>Complete genome sequence of Streptomyces lavendulae subsp. lavendulae CCM 3239 (formerly 'Streptomyces aureofaciens CCM 3239'), the producer of the angucycline-type antibiotic auricin.</title>
        <authorList>
            <person name="Busche T."/>
            <person name="Novakova R."/>
            <person name="Al'Dilaimi A."/>
            <person name="Homerova D."/>
            <person name="Feckova L."/>
            <person name="Rezuchova B."/>
            <person name="Mingyar E."/>
            <person name="Csolleiova D."/>
            <person name="Bekeova C."/>
            <person name="Winkler A."/>
            <person name="Sevcikova B."/>
            <person name="Kalinowski J."/>
            <person name="Kormanec J."/>
            <person name="Ruckert C."/>
        </authorList>
    </citation>
    <scope>NUCLEOTIDE SEQUENCE [LARGE SCALE GENOMIC DNA]</scope>
    <source>
        <strain evidence="1 2">CCM 3239</strain>
    </source>
</reference>
<name>A0A2K8P7G6_STRLA</name>
<accession>A0A2K8P7G6</accession>
<dbReference type="AlphaFoldDB" id="A0A2K8P7G6"/>
<organism evidence="1 2">
    <name type="scientific">Streptomyces lavendulae subsp. lavendulae</name>
    <dbReference type="NCBI Taxonomy" id="58340"/>
    <lineage>
        <taxon>Bacteria</taxon>
        <taxon>Bacillati</taxon>
        <taxon>Actinomycetota</taxon>
        <taxon>Actinomycetes</taxon>
        <taxon>Kitasatosporales</taxon>
        <taxon>Streptomycetaceae</taxon>
        <taxon>Streptomyces</taxon>
    </lineage>
</organism>
<dbReference type="EMBL" id="CP024985">
    <property type="protein sequence ID" value="ATZ22681.1"/>
    <property type="molecule type" value="Genomic_DNA"/>
</dbReference>
<dbReference type="OrthoDB" id="4256938at2"/>
<keyword evidence="2" id="KW-1185">Reference proteome</keyword>